<dbReference type="InterPro" id="IPR039538">
    <property type="entry name" value="BetI_C"/>
</dbReference>
<keyword evidence="4" id="KW-0804">Transcription</keyword>
<dbReference type="PRINTS" id="PR00455">
    <property type="entry name" value="HTHTETR"/>
</dbReference>
<name>A0A7V1LP35_CALAY</name>
<dbReference type="Gene3D" id="1.10.10.60">
    <property type="entry name" value="Homeodomain-like"/>
    <property type="match status" value="1"/>
</dbReference>
<dbReference type="Pfam" id="PF00440">
    <property type="entry name" value="TetR_N"/>
    <property type="match status" value="1"/>
</dbReference>
<sequence>MAPKIVDRQAKRERIVGAAITVFAQKGVANTKMIDIARAAGIGKGTLYEYFRNKEDIFASAYDTMNREMEQQIAAILSAEAHPARQLQMIFDYSLDYFSREAVEFSSVMMDFWAEGIRRKNPEMMGVINLKEIYDRYRVIIAGIVRKGQEQGLFIDVDAVSYASLAIGALDGLLLQLVMSPELIDITRMKATFKQTMIQCLEK</sequence>
<feature type="DNA-binding region" description="H-T-H motif" evidence="5">
    <location>
        <begin position="32"/>
        <end position="51"/>
    </location>
</feature>
<feature type="domain" description="HTH tetR-type" evidence="6">
    <location>
        <begin position="9"/>
        <end position="69"/>
    </location>
</feature>
<evidence type="ECO:0000256" key="5">
    <source>
        <dbReference type="PROSITE-ProRule" id="PRU00335"/>
    </source>
</evidence>
<dbReference type="EMBL" id="DRLD01000350">
    <property type="protein sequence ID" value="HED11495.1"/>
    <property type="molecule type" value="Genomic_DNA"/>
</dbReference>
<keyword evidence="1" id="KW-0678">Repressor</keyword>
<evidence type="ECO:0000259" key="6">
    <source>
        <dbReference type="PROSITE" id="PS50977"/>
    </source>
</evidence>
<dbReference type="PROSITE" id="PS50977">
    <property type="entry name" value="HTH_TETR_2"/>
    <property type="match status" value="1"/>
</dbReference>
<dbReference type="Gene3D" id="1.10.357.10">
    <property type="entry name" value="Tetracycline Repressor, domain 2"/>
    <property type="match status" value="1"/>
</dbReference>
<comment type="caution">
    <text evidence="7">The sequence shown here is derived from an EMBL/GenBank/DDBJ whole genome shotgun (WGS) entry which is preliminary data.</text>
</comment>
<dbReference type="InterPro" id="IPR009057">
    <property type="entry name" value="Homeodomain-like_sf"/>
</dbReference>
<dbReference type="SUPFAM" id="SSF46689">
    <property type="entry name" value="Homeodomain-like"/>
    <property type="match status" value="1"/>
</dbReference>
<organism evidence="7">
    <name type="scientific">Caldithrix abyssi</name>
    <dbReference type="NCBI Taxonomy" id="187145"/>
    <lineage>
        <taxon>Bacteria</taxon>
        <taxon>Pseudomonadati</taxon>
        <taxon>Calditrichota</taxon>
        <taxon>Calditrichia</taxon>
        <taxon>Calditrichales</taxon>
        <taxon>Calditrichaceae</taxon>
        <taxon>Caldithrix</taxon>
    </lineage>
</organism>
<dbReference type="GO" id="GO:0000976">
    <property type="term" value="F:transcription cis-regulatory region binding"/>
    <property type="evidence" value="ECO:0007669"/>
    <property type="project" value="TreeGrafter"/>
</dbReference>
<keyword evidence="3 5" id="KW-0238">DNA-binding</keyword>
<dbReference type="PANTHER" id="PTHR30055:SF240">
    <property type="entry name" value="HTH-TYPE TRANSCRIPTIONAL REGULATOR ACRR"/>
    <property type="match status" value="1"/>
</dbReference>
<reference evidence="7" key="1">
    <citation type="journal article" date="2020" name="mSystems">
        <title>Genome- and Community-Level Interaction Insights into Carbon Utilization and Element Cycling Functions of Hydrothermarchaeota in Hydrothermal Sediment.</title>
        <authorList>
            <person name="Zhou Z."/>
            <person name="Liu Y."/>
            <person name="Xu W."/>
            <person name="Pan J."/>
            <person name="Luo Z.H."/>
            <person name="Li M."/>
        </authorList>
    </citation>
    <scope>NUCLEOTIDE SEQUENCE [LARGE SCALE GENOMIC DNA]</scope>
    <source>
        <strain evidence="7">HyVt-456</strain>
    </source>
</reference>
<dbReference type="SUPFAM" id="SSF48498">
    <property type="entry name" value="Tetracyclin repressor-like, C-terminal domain"/>
    <property type="match status" value="1"/>
</dbReference>
<dbReference type="Pfam" id="PF13977">
    <property type="entry name" value="TetR_C_6"/>
    <property type="match status" value="1"/>
</dbReference>
<dbReference type="Proteomes" id="UP000886005">
    <property type="component" value="Unassembled WGS sequence"/>
</dbReference>
<evidence type="ECO:0000256" key="2">
    <source>
        <dbReference type="ARBA" id="ARBA00023015"/>
    </source>
</evidence>
<dbReference type="AlphaFoldDB" id="A0A7V1LP35"/>
<evidence type="ECO:0000256" key="3">
    <source>
        <dbReference type="ARBA" id="ARBA00023125"/>
    </source>
</evidence>
<dbReference type="PANTHER" id="PTHR30055">
    <property type="entry name" value="HTH-TYPE TRANSCRIPTIONAL REGULATOR RUTR"/>
    <property type="match status" value="1"/>
</dbReference>
<accession>A0A7V1LP35</accession>
<dbReference type="InterPro" id="IPR050109">
    <property type="entry name" value="HTH-type_TetR-like_transc_reg"/>
</dbReference>
<dbReference type="InterPro" id="IPR001647">
    <property type="entry name" value="HTH_TetR"/>
</dbReference>
<evidence type="ECO:0000256" key="1">
    <source>
        <dbReference type="ARBA" id="ARBA00022491"/>
    </source>
</evidence>
<keyword evidence="2" id="KW-0805">Transcription regulation</keyword>
<evidence type="ECO:0000313" key="7">
    <source>
        <dbReference type="EMBL" id="HED11495.1"/>
    </source>
</evidence>
<protein>
    <submittedName>
        <fullName evidence="7">TetR/AcrR family transcriptional regulator</fullName>
    </submittedName>
</protein>
<evidence type="ECO:0000256" key="4">
    <source>
        <dbReference type="ARBA" id="ARBA00023163"/>
    </source>
</evidence>
<dbReference type="InterPro" id="IPR036271">
    <property type="entry name" value="Tet_transcr_reg_TetR-rel_C_sf"/>
</dbReference>
<gene>
    <name evidence="7" type="ORF">ENJ10_12460</name>
</gene>
<dbReference type="GO" id="GO:0003700">
    <property type="term" value="F:DNA-binding transcription factor activity"/>
    <property type="evidence" value="ECO:0007669"/>
    <property type="project" value="TreeGrafter"/>
</dbReference>
<proteinExistence type="predicted"/>